<organism evidence="9 10">
    <name type="scientific">Acidianus sulfidivorans JP7</name>
    <dbReference type="NCBI Taxonomy" id="619593"/>
    <lineage>
        <taxon>Archaea</taxon>
        <taxon>Thermoproteota</taxon>
        <taxon>Thermoprotei</taxon>
        <taxon>Sulfolobales</taxon>
        <taxon>Sulfolobaceae</taxon>
        <taxon>Acidianus</taxon>
    </lineage>
</organism>
<dbReference type="GO" id="GO:0005524">
    <property type="term" value="F:ATP binding"/>
    <property type="evidence" value="ECO:0007669"/>
    <property type="project" value="UniProtKB-KW"/>
</dbReference>
<reference evidence="9 10" key="1">
    <citation type="submission" date="2018-05" db="EMBL/GenBank/DDBJ databases">
        <title>Complete Genome Sequences of Extremely Thermoacidophilic, Metal-Mobilizing Type-Strain Members of the Archaeal Family Sulfolobaceae: Acidianus brierleyi DSM-1651T, Acidianus sulfidivorans DSM-18786T, Metallosphaera hakonensis DSM-7519T, and Metallosphaera prunae DSM-10039T.</title>
        <authorList>
            <person name="Counts J.A."/>
            <person name="Kelly R.M."/>
        </authorList>
    </citation>
    <scope>NUCLEOTIDE SEQUENCE [LARGE SCALE GENOMIC DNA]</scope>
    <source>
        <strain evidence="9 10">JP7</strain>
    </source>
</reference>
<evidence type="ECO:0000313" key="10">
    <source>
        <dbReference type="Proteomes" id="UP000248410"/>
    </source>
</evidence>
<keyword evidence="5 9" id="KW-0418">Kinase</keyword>
<dbReference type="UniPathway" id="UPA00057">
    <property type="reaction ID" value="UER00099"/>
</dbReference>
<evidence type="ECO:0000256" key="2">
    <source>
        <dbReference type="ARBA" id="ARBA00012958"/>
    </source>
</evidence>
<dbReference type="InterPro" id="IPR035102">
    <property type="entry name" value="Phosphomevalonate_kinase"/>
</dbReference>
<dbReference type="Gene3D" id="3.30.230.10">
    <property type="match status" value="1"/>
</dbReference>
<dbReference type="GeneID" id="36838336"/>
<dbReference type="SUPFAM" id="SSF55060">
    <property type="entry name" value="GHMP Kinase, C-terminal domain"/>
    <property type="match status" value="1"/>
</dbReference>
<dbReference type="InterPro" id="IPR001174">
    <property type="entry name" value="HddA/FKP"/>
</dbReference>
<dbReference type="GO" id="GO:0010142">
    <property type="term" value="P:farnesyl diphosphate biosynthetic process, mevalonate pathway"/>
    <property type="evidence" value="ECO:0007669"/>
    <property type="project" value="TreeGrafter"/>
</dbReference>
<dbReference type="InterPro" id="IPR053661">
    <property type="entry name" value="GHMP_kinase"/>
</dbReference>
<dbReference type="EMBL" id="CP029288">
    <property type="protein sequence ID" value="AWR97867.1"/>
    <property type="molecule type" value="Genomic_DNA"/>
</dbReference>
<dbReference type="InterPro" id="IPR014721">
    <property type="entry name" value="Ribsml_uS5_D2-typ_fold_subgr"/>
</dbReference>
<dbReference type="NCBIfam" id="NF040957">
    <property type="entry name" value="Arch_PMK"/>
    <property type="match status" value="1"/>
</dbReference>
<evidence type="ECO:0000256" key="4">
    <source>
        <dbReference type="ARBA" id="ARBA00022741"/>
    </source>
</evidence>
<dbReference type="InterPro" id="IPR020568">
    <property type="entry name" value="Ribosomal_Su5_D2-typ_SF"/>
</dbReference>
<comment type="pathway">
    <text evidence="1">Isoprenoid biosynthesis; isopentenyl diphosphate biosynthesis via mevalonate pathway; isopentenyl diphosphate from (R)-mevalonate: step 2/3.</text>
</comment>
<dbReference type="Proteomes" id="UP000248410">
    <property type="component" value="Chromosome"/>
</dbReference>
<gene>
    <name evidence="9" type="ORF">DFR86_10165</name>
</gene>
<dbReference type="EC" id="2.7.4.2" evidence="2"/>
<dbReference type="GO" id="GO:0004631">
    <property type="term" value="F:phosphomevalonate kinase activity"/>
    <property type="evidence" value="ECO:0007669"/>
    <property type="project" value="UniProtKB-EC"/>
</dbReference>
<dbReference type="SUPFAM" id="SSF54211">
    <property type="entry name" value="Ribosomal protein S5 domain 2-like"/>
    <property type="match status" value="1"/>
</dbReference>
<dbReference type="RefSeq" id="WP_110380757.1">
    <property type="nucleotide sequence ID" value="NZ_CP029288.2"/>
</dbReference>
<feature type="domain" description="GHMP kinase N-terminal" evidence="7">
    <location>
        <begin position="57"/>
        <end position="148"/>
    </location>
</feature>
<dbReference type="Gene3D" id="3.30.70.890">
    <property type="entry name" value="GHMP kinase, C-terminal domain"/>
    <property type="match status" value="1"/>
</dbReference>
<name>A0A2U9IPF8_9CREN</name>
<dbReference type="Pfam" id="PF08544">
    <property type="entry name" value="GHMP_kinases_C"/>
    <property type="match status" value="1"/>
</dbReference>
<evidence type="ECO:0000259" key="7">
    <source>
        <dbReference type="Pfam" id="PF00288"/>
    </source>
</evidence>
<sequence>MITAPGKVLWIGSYSVVFGGISHVIAIDKRVRCEKYPSDKLIFETSYGTFYEKGNELIESVITVIKSELGEIPKLRIKLFNDKCFQIDNKKTGLGSSSASTVALTACLYEEITKKFDLDEIHKLSQKANFIRQKGIGSGFDIAAAVYGSIIYRRFSSLEKIDAFHEKLNLGNKYEMILGFTGRSSETTSLVKKFMEKQNDKKFSEYMKEIELENSTAIELLKLRKIDEASLHIKFARRYLNLLSKEVIGIELENERDKELMRLAEDSGALISLMPGAGGGDVIFALGEDLKKVIKAWEEKGLKIIRIREDEGLKIED</sequence>
<keyword evidence="6" id="KW-0067">ATP-binding</keyword>
<dbReference type="OrthoDB" id="36273at2157"/>
<evidence type="ECO:0000313" key="9">
    <source>
        <dbReference type="EMBL" id="AWR97867.1"/>
    </source>
</evidence>
<accession>A0A2U9IPF8</accession>
<dbReference type="InterPro" id="IPR036554">
    <property type="entry name" value="GHMP_kinase_C_sf"/>
</dbReference>
<keyword evidence="10" id="KW-1185">Reference proteome</keyword>
<dbReference type="AlphaFoldDB" id="A0A2U9IPF8"/>
<evidence type="ECO:0000259" key="8">
    <source>
        <dbReference type="Pfam" id="PF08544"/>
    </source>
</evidence>
<protein>
    <recommendedName>
        <fullName evidence="2">phosphomevalonate kinase</fullName>
        <ecNumber evidence="2">2.7.4.2</ecNumber>
    </recommendedName>
</protein>
<dbReference type="KEGG" id="asul:DFR86_10165"/>
<dbReference type="Pfam" id="PF00288">
    <property type="entry name" value="GHMP_kinases_N"/>
    <property type="match status" value="1"/>
</dbReference>
<dbReference type="InterPro" id="IPR013750">
    <property type="entry name" value="GHMP_kinase_C_dom"/>
</dbReference>
<proteinExistence type="predicted"/>
<dbReference type="PANTHER" id="PTHR31814:SF2">
    <property type="entry name" value="PHOSPHOMEVALONATE KINASE"/>
    <property type="match status" value="1"/>
</dbReference>
<dbReference type="PANTHER" id="PTHR31814">
    <property type="match status" value="1"/>
</dbReference>
<dbReference type="PRINTS" id="PR00960">
    <property type="entry name" value="LMBPPROTEIN"/>
</dbReference>
<evidence type="ECO:0000256" key="1">
    <source>
        <dbReference type="ARBA" id="ARBA00005017"/>
    </source>
</evidence>
<keyword evidence="3" id="KW-0808">Transferase</keyword>
<evidence type="ECO:0000256" key="6">
    <source>
        <dbReference type="ARBA" id="ARBA00022840"/>
    </source>
</evidence>
<evidence type="ECO:0000256" key="3">
    <source>
        <dbReference type="ARBA" id="ARBA00022679"/>
    </source>
</evidence>
<feature type="domain" description="GHMP kinase C-terminal" evidence="8">
    <location>
        <begin position="246"/>
        <end position="299"/>
    </location>
</feature>
<keyword evidence="4" id="KW-0547">Nucleotide-binding</keyword>
<dbReference type="GO" id="GO:0019287">
    <property type="term" value="P:isopentenyl diphosphate biosynthetic process, mevalonate pathway"/>
    <property type="evidence" value="ECO:0007669"/>
    <property type="project" value="UniProtKB-UniPathway"/>
</dbReference>
<evidence type="ECO:0000256" key="5">
    <source>
        <dbReference type="ARBA" id="ARBA00022777"/>
    </source>
</evidence>
<dbReference type="InterPro" id="IPR006204">
    <property type="entry name" value="GHMP_kinase_N_dom"/>
</dbReference>